<reference evidence="10 11" key="1">
    <citation type="submission" date="2020-12" db="EMBL/GenBank/DDBJ databases">
        <title>Metabolic potential, ecology and presence of endohyphal bacteria is reflected in genomic diversity of Mucoromycotina.</title>
        <authorList>
            <person name="Muszewska A."/>
            <person name="Okrasinska A."/>
            <person name="Steczkiewicz K."/>
            <person name="Drgas O."/>
            <person name="Orlowska M."/>
            <person name="Perlinska-Lenart U."/>
            <person name="Aleksandrzak-Piekarczyk T."/>
            <person name="Szatraj K."/>
            <person name="Zielenkiewicz U."/>
            <person name="Pilsyk S."/>
            <person name="Malc E."/>
            <person name="Mieczkowski P."/>
            <person name="Kruszewska J.S."/>
            <person name="Biernat P."/>
            <person name="Pawlowska J."/>
        </authorList>
    </citation>
    <scope>NUCLEOTIDE SEQUENCE [LARGE SCALE GENOMIC DNA]</scope>
    <source>
        <strain evidence="10 11">CBS 142.35</strain>
    </source>
</reference>
<dbReference type="PROSITE" id="PS50235">
    <property type="entry name" value="USP_3"/>
    <property type="match status" value="1"/>
</dbReference>
<dbReference type="EMBL" id="JAEPRB010000182">
    <property type="protein sequence ID" value="KAG2219382.1"/>
    <property type="molecule type" value="Genomic_DNA"/>
</dbReference>
<dbReference type="PROSITE" id="PS00972">
    <property type="entry name" value="USP_1"/>
    <property type="match status" value="1"/>
</dbReference>
<dbReference type="InterPro" id="IPR028889">
    <property type="entry name" value="USP"/>
</dbReference>
<dbReference type="InterPro" id="IPR001394">
    <property type="entry name" value="Peptidase_C19_UCH"/>
</dbReference>
<dbReference type="InterPro" id="IPR050164">
    <property type="entry name" value="Peptidase_C19"/>
</dbReference>
<dbReference type="PANTHER" id="PTHR24006">
    <property type="entry name" value="UBIQUITIN CARBOXYL-TERMINAL HYDROLASE"/>
    <property type="match status" value="1"/>
</dbReference>
<keyword evidence="3 7" id="KW-0645">Protease</keyword>
<evidence type="ECO:0000259" key="9">
    <source>
        <dbReference type="PROSITE" id="PS50235"/>
    </source>
</evidence>
<gene>
    <name evidence="10" type="ORF">INT45_006090</name>
</gene>
<feature type="domain" description="USP" evidence="9">
    <location>
        <begin position="57"/>
        <end position="571"/>
    </location>
</feature>
<keyword evidence="11" id="KW-1185">Reference proteome</keyword>
<evidence type="ECO:0000256" key="2">
    <source>
        <dbReference type="ARBA" id="ARBA00009085"/>
    </source>
</evidence>
<dbReference type="Proteomes" id="UP000646827">
    <property type="component" value="Unassembled WGS sequence"/>
</dbReference>
<evidence type="ECO:0000256" key="1">
    <source>
        <dbReference type="ARBA" id="ARBA00000707"/>
    </source>
</evidence>
<dbReference type="Gene3D" id="3.90.70.10">
    <property type="entry name" value="Cysteine proteinases"/>
    <property type="match status" value="1"/>
</dbReference>
<dbReference type="AlphaFoldDB" id="A0A8H7VHS4"/>
<comment type="caution">
    <text evidence="10">The sequence shown here is derived from an EMBL/GenBank/DDBJ whole genome shotgun (WGS) entry which is preliminary data.</text>
</comment>
<dbReference type="GO" id="GO:0004843">
    <property type="term" value="F:cysteine-type deubiquitinase activity"/>
    <property type="evidence" value="ECO:0007669"/>
    <property type="project" value="UniProtKB-UniRule"/>
</dbReference>
<evidence type="ECO:0000256" key="5">
    <source>
        <dbReference type="ARBA" id="ARBA00022801"/>
    </source>
</evidence>
<dbReference type="GO" id="GO:0005829">
    <property type="term" value="C:cytosol"/>
    <property type="evidence" value="ECO:0007669"/>
    <property type="project" value="TreeGrafter"/>
</dbReference>
<dbReference type="PANTHER" id="PTHR24006:SF888">
    <property type="entry name" value="UBIQUITIN CARBOXYL-TERMINAL HYDROLASE 30"/>
    <property type="match status" value="1"/>
</dbReference>
<comment type="catalytic activity">
    <reaction evidence="1 7">
        <text>Thiol-dependent hydrolysis of ester, thioester, amide, peptide and isopeptide bonds formed by the C-terminal Gly of ubiquitin (a 76-residue protein attached to proteins as an intracellular targeting signal).</text>
        <dbReference type="EC" id="3.4.19.12"/>
    </reaction>
</comment>
<dbReference type="InterPro" id="IPR018200">
    <property type="entry name" value="USP_CS"/>
</dbReference>
<proteinExistence type="inferred from homology"/>
<evidence type="ECO:0000256" key="6">
    <source>
        <dbReference type="ARBA" id="ARBA00022807"/>
    </source>
</evidence>
<dbReference type="EC" id="3.4.19.12" evidence="7"/>
<dbReference type="GO" id="GO:0006508">
    <property type="term" value="P:proteolysis"/>
    <property type="evidence" value="ECO:0007669"/>
    <property type="project" value="UniProtKB-KW"/>
</dbReference>
<keyword evidence="5 7" id="KW-0378">Hydrolase</keyword>
<name>A0A8H7VHS4_9FUNG</name>
<accession>A0A8H7VHS4</accession>
<evidence type="ECO:0000256" key="8">
    <source>
        <dbReference type="SAM" id="MobiDB-lite"/>
    </source>
</evidence>
<dbReference type="CDD" id="cd02662">
    <property type="entry name" value="Peptidase_C19F"/>
    <property type="match status" value="1"/>
</dbReference>
<keyword evidence="4 7" id="KW-0833">Ubl conjugation pathway</keyword>
<dbReference type="GO" id="GO:0016579">
    <property type="term" value="P:protein deubiquitination"/>
    <property type="evidence" value="ECO:0007669"/>
    <property type="project" value="InterPro"/>
</dbReference>
<evidence type="ECO:0000256" key="4">
    <source>
        <dbReference type="ARBA" id="ARBA00022786"/>
    </source>
</evidence>
<protein>
    <recommendedName>
        <fullName evidence="7">Ubiquitin carboxyl-terminal hydrolase</fullName>
        <ecNumber evidence="7">3.4.19.12</ecNumber>
    </recommendedName>
</protein>
<evidence type="ECO:0000313" key="10">
    <source>
        <dbReference type="EMBL" id="KAG2219382.1"/>
    </source>
</evidence>
<dbReference type="Pfam" id="PF00443">
    <property type="entry name" value="UCH"/>
    <property type="match status" value="1"/>
</dbReference>
<evidence type="ECO:0000313" key="11">
    <source>
        <dbReference type="Proteomes" id="UP000646827"/>
    </source>
</evidence>
<keyword evidence="6 7" id="KW-0788">Thiol protease</keyword>
<organism evidence="10 11">
    <name type="scientific">Circinella minor</name>
    <dbReference type="NCBI Taxonomy" id="1195481"/>
    <lineage>
        <taxon>Eukaryota</taxon>
        <taxon>Fungi</taxon>
        <taxon>Fungi incertae sedis</taxon>
        <taxon>Mucoromycota</taxon>
        <taxon>Mucoromycotina</taxon>
        <taxon>Mucoromycetes</taxon>
        <taxon>Mucorales</taxon>
        <taxon>Lichtheimiaceae</taxon>
        <taxon>Circinella</taxon>
    </lineage>
</organism>
<comment type="similarity">
    <text evidence="2 7">Belongs to the peptidase C19 family.</text>
</comment>
<dbReference type="OrthoDB" id="2020758at2759"/>
<dbReference type="SUPFAM" id="SSF54001">
    <property type="entry name" value="Cysteine proteinases"/>
    <property type="match status" value="1"/>
</dbReference>
<feature type="compositionally biased region" description="Basic and acidic residues" evidence="8">
    <location>
        <begin position="524"/>
        <end position="536"/>
    </location>
</feature>
<dbReference type="PROSITE" id="PS00973">
    <property type="entry name" value="USP_2"/>
    <property type="match status" value="1"/>
</dbReference>
<evidence type="ECO:0000256" key="7">
    <source>
        <dbReference type="RuleBase" id="RU366025"/>
    </source>
</evidence>
<sequence length="572" mass="63819">MASSSSNYHYPALAAITGIALAASGYALSSSTSTDTRRRRRRIKSRILRERDGRYIMGLTNTGNSCFINSVLQALATVTSLRSYLAERVDERGDEIERIEFTRNDAVLESVAYALYTTIEMLNRPLAKPRTMTPTDIVHALERKTNGKVNRDQQDAQELFQVISHALTSEEEVQYRDEPSSLLDAGAVRKMAIDNDPNFDHFETSSVSSMGTTGSMWSCFSVSTAGGYLRTRPRRPKSPFTGLTATKISCMKCGYTAPIRHSTFDNISLTIPQTLSCTLESCIDTYTKVDVLTDFRCRKCMLMATLDSLMEELAKVSASSESMLSEEDKQELKGKIQVIKDAMKYNVEAPLPGIPLTTPRTTSCTTKQTMFANPPKSLCFHLSRSVYHPSGIIQKNHCNVRFPEYLDLAPYTTNGFLNTSDPAASLSTPPPSQTSLSQSRISRTSLVYLRNMAAGHRFVHGRDGLNVALVNKDDDLVHNALPSMTTPTVRTIPYRLTAVIVHYGNHDSGHFITYRRKKLPTGQDVRRAPGQEDPAPKKPTTFWRCSDELIEEVDLDTVLSSEAYMLFYERDV</sequence>
<dbReference type="GO" id="GO:0005634">
    <property type="term" value="C:nucleus"/>
    <property type="evidence" value="ECO:0007669"/>
    <property type="project" value="TreeGrafter"/>
</dbReference>
<feature type="region of interest" description="Disordered" evidence="8">
    <location>
        <begin position="520"/>
        <end position="539"/>
    </location>
</feature>
<dbReference type="InterPro" id="IPR038765">
    <property type="entry name" value="Papain-like_cys_pep_sf"/>
</dbReference>
<evidence type="ECO:0000256" key="3">
    <source>
        <dbReference type="ARBA" id="ARBA00022670"/>
    </source>
</evidence>